<dbReference type="Proteomes" id="UP001620461">
    <property type="component" value="Unassembled WGS sequence"/>
</dbReference>
<dbReference type="PANTHER" id="PTHR11845:SF13">
    <property type="entry name" value="5'-DEOXYNUCLEOTIDASE HDDC2"/>
    <property type="match status" value="1"/>
</dbReference>
<sequence>MLLEVFHLGEKLKCLMRHSWMSDGRRESVAEHSWRASFMALLLVDYLDQPVDIGKLLAMVIVHDLVEAICGDVPAFDLLSEDRRALKEREERAAICKIASMVPVKSGEKIRALWEEFESAVTYEAKVAMAIDKLEAQIQHNEADLSTWTEIEKEMVFRLGRYTNFDSFMDNFRKLIEKEGAEKIAPNKDHLSNSP</sequence>
<keyword evidence="5" id="KW-1185">Reference proteome</keyword>
<feature type="domain" description="HD" evidence="3">
    <location>
        <begin position="10"/>
        <end position="161"/>
    </location>
</feature>
<comment type="caution">
    <text evidence="4">The sequence shown here is derived from an EMBL/GenBank/DDBJ whole genome shotgun (WGS) entry which is preliminary data.</text>
</comment>
<dbReference type="Gene3D" id="1.10.3210.10">
    <property type="entry name" value="Hypothetical protein af1432"/>
    <property type="match status" value="1"/>
</dbReference>
<dbReference type="Pfam" id="PF13023">
    <property type="entry name" value="HD_3"/>
    <property type="match status" value="1"/>
</dbReference>
<reference evidence="4 5" key="1">
    <citation type="submission" date="2020-10" db="EMBL/GenBank/DDBJ databases">
        <title>Phylogeny of dyella-like bacteria.</title>
        <authorList>
            <person name="Fu J."/>
        </authorList>
    </citation>
    <scope>NUCLEOTIDE SEQUENCE [LARGE SCALE GENOMIC DNA]</scope>
    <source>
        <strain evidence="4 5">JP1</strain>
    </source>
</reference>
<keyword evidence="1" id="KW-0479">Metal-binding</keyword>
<evidence type="ECO:0000313" key="5">
    <source>
        <dbReference type="Proteomes" id="UP001620461"/>
    </source>
</evidence>
<protein>
    <submittedName>
        <fullName evidence="4">HD domain-containing protein</fullName>
    </submittedName>
</protein>
<evidence type="ECO:0000256" key="2">
    <source>
        <dbReference type="ARBA" id="ARBA00022801"/>
    </source>
</evidence>
<dbReference type="EMBL" id="JADIKJ010000003">
    <property type="protein sequence ID" value="MFK2899599.1"/>
    <property type="molecule type" value="Genomic_DNA"/>
</dbReference>
<name>A0ABW8JES6_9GAMM</name>
<keyword evidence="2" id="KW-0378">Hydrolase</keyword>
<dbReference type="SUPFAM" id="SSF109604">
    <property type="entry name" value="HD-domain/PDEase-like"/>
    <property type="match status" value="1"/>
</dbReference>
<dbReference type="PANTHER" id="PTHR11845">
    <property type="entry name" value="5'-DEOXYNUCLEOTIDASE HDDC2"/>
    <property type="match status" value="1"/>
</dbReference>
<dbReference type="InterPro" id="IPR006674">
    <property type="entry name" value="HD_domain"/>
</dbReference>
<evidence type="ECO:0000259" key="3">
    <source>
        <dbReference type="Pfam" id="PF13023"/>
    </source>
</evidence>
<proteinExistence type="predicted"/>
<evidence type="ECO:0000313" key="4">
    <source>
        <dbReference type="EMBL" id="MFK2899599.1"/>
    </source>
</evidence>
<organism evidence="4 5">
    <name type="scientific">Dyella jejuensis</name>
    <dbReference type="NCBI Taxonomy" id="1432009"/>
    <lineage>
        <taxon>Bacteria</taxon>
        <taxon>Pseudomonadati</taxon>
        <taxon>Pseudomonadota</taxon>
        <taxon>Gammaproteobacteria</taxon>
        <taxon>Lysobacterales</taxon>
        <taxon>Rhodanobacteraceae</taxon>
        <taxon>Dyella</taxon>
    </lineage>
</organism>
<gene>
    <name evidence="4" type="ORF">ISP15_04560</name>
</gene>
<accession>A0ABW8JES6</accession>
<dbReference type="InterPro" id="IPR039356">
    <property type="entry name" value="YfbR/HDDC2"/>
</dbReference>
<evidence type="ECO:0000256" key="1">
    <source>
        <dbReference type="ARBA" id="ARBA00022723"/>
    </source>
</evidence>